<accession>A0ABS9NKQ3</accession>
<keyword evidence="2" id="KW-1185">Reference proteome</keyword>
<evidence type="ECO:0000313" key="1">
    <source>
        <dbReference type="EMBL" id="MCG6503385.1"/>
    </source>
</evidence>
<gene>
    <name evidence="1" type="ORF">MB824_02600</name>
</gene>
<reference evidence="1 2" key="1">
    <citation type="submission" date="2022-02" db="EMBL/GenBank/DDBJ databases">
        <title>Genome sequence data of Kingella unionensis sp. nov. strain CICC 24913 (CCUG 75125).</title>
        <authorList>
            <person name="Xiao M."/>
        </authorList>
    </citation>
    <scope>NUCLEOTIDE SEQUENCE [LARGE SCALE GENOMIC DNA]</scope>
    <source>
        <strain evidence="1 2">CICC 24913</strain>
    </source>
</reference>
<dbReference type="Proteomes" id="UP001298424">
    <property type="component" value="Unassembled WGS sequence"/>
</dbReference>
<protein>
    <submittedName>
        <fullName evidence="1">DUF488 family protein</fullName>
    </submittedName>
</protein>
<comment type="caution">
    <text evidence="1">The sequence shown here is derived from an EMBL/GenBank/DDBJ whole genome shotgun (WGS) entry which is preliminary data.</text>
</comment>
<dbReference type="InterPro" id="IPR007438">
    <property type="entry name" value="DUF488"/>
</dbReference>
<proteinExistence type="predicted"/>
<dbReference type="Pfam" id="PF04343">
    <property type="entry name" value="DUF488"/>
    <property type="match status" value="1"/>
</dbReference>
<dbReference type="RefSeq" id="WP_238745699.1">
    <property type="nucleotide sequence ID" value="NZ_JAKOOW010000008.1"/>
</dbReference>
<dbReference type="PANTHER" id="PTHR36849:SF1">
    <property type="entry name" value="CYTOPLASMIC PROTEIN"/>
    <property type="match status" value="1"/>
</dbReference>
<name>A0ABS9NKQ3_9NEIS</name>
<evidence type="ECO:0000313" key="2">
    <source>
        <dbReference type="Proteomes" id="UP001298424"/>
    </source>
</evidence>
<organism evidence="1 2">
    <name type="scientific">Kingella pumchi</name>
    <dbReference type="NCBI Taxonomy" id="2779506"/>
    <lineage>
        <taxon>Bacteria</taxon>
        <taxon>Pseudomonadati</taxon>
        <taxon>Pseudomonadota</taxon>
        <taxon>Betaproteobacteria</taxon>
        <taxon>Neisseriales</taxon>
        <taxon>Neisseriaceae</taxon>
        <taxon>Kingella</taxon>
    </lineage>
</organism>
<dbReference type="EMBL" id="JAKOOW010000008">
    <property type="protein sequence ID" value="MCG6503385.1"/>
    <property type="molecule type" value="Genomic_DNA"/>
</dbReference>
<dbReference type="PANTHER" id="PTHR36849">
    <property type="entry name" value="CYTOPLASMIC PROTEIN-RELATED"/>
    <property type="match status" value="1"/>
</dbReference>
<sequence length="128" mass="14592">MYRLARIYGFQAAPGEAAVFLDRLYPRGIRKETMNQFVWLKDLTPSAALREWYHQDPDSRFAEFARRYRAELAAPERQAALEELRRIHAGHPATVLLSAVKNPEHSHLSVLRDYLLSLEGSLKNGSGA</sequence>
<dbReference type="InterPro" id="IPR052552">
    <property type="entry name" value="YeaO-like"/>
</dbReference>